<organism evidence="3 4">
    <name type="scientific">Candidatus Cryptobacteroides faecavium</name>
    <dbReference type="NCBI Taxonomy" id="2840762"/>
    <lineage>
        <taxon>Bacteria</taxon>
        <taxon>Pseudomonadati</taxon>
        <taxon>Bacteroidota</taxon>
        <taxon>Bacteroidia</taxon>
        <taxon>Bacteroidales</taxon>
        <taxon>Candidatus Cryptobacteroides</taxon>
    </lineage>
</organism>
<reference evidence="3" key="2">
    <citation type="journal article" date="2021" name="PeerJ">
        <title>Extensive microbial diversity within the chicken gut microbiome revealed by metagenomics and culture.</title>
        <authorList>
            <person name="Gilroy R."/>
            <person name="Ravi A."/>
            <person name="Getino M."/>
            <person name="Pursley I."/>
            <person name="Horton D.L."/>
            <person name="Alikhan N.F."/>
            <person name="Baker D."/>
            <person name="Gharbi K."/>
            <person name="Hall N."/>
            <person name="Watson M."/>
            <person name="Adriaenssens E.M."/>
            <person name="Foster-Nyarko E."/>
            <person name="Jarju S."/>
            <person name="Secka A."/>
            <person name="Antonio M."/>
            <person name="Oren A."/>
            <person name="Chaudhuri R.R."/>
            <person name="La Ragione R."/>
            <person name="Hildebrand F."/>
            <person name="Pallen M.J."/>
        </authorList>
    </citation>
    <scope>NUCLEOTIDE SEQUENCE</scope>
    <source>
        <strain evidence="3">B2-22910</strain>
    </source>
</reference>
<name>A0A9D9NFB8_9BACT</name>
<reference evidence="3" key="1">
    <citation type="submission" date="2020-10" db="EMBL/GenBank/DDBJ databases">
        <authorList>
            <person name="Gilroy R."/>
        </authorList>
    </citation>
    <scope>NUCLEOTIDE SEQUENCE</scope>
    <source>
        <strain evidence="3">B2-22910</strain>
    </source>
</reference>
<feature type="compositionally biased region" description="Polar residues" evidence="1">
    <location>
        <begin position="114"/>
        <end position="134"/>
    </location>
</feature>
<evidence type="ECO:0000259" key="2">
    <source>
        <dbReference type="PROSITE" id="PS50943"/>
    </source>
</evidence>
<proteinExistence type="predicted"/>
<accession>A0A9D9NFB8</accession>
<evidence type="ECO:0000313" key="3">
    <source>
        <dbReference type="EMBL" id="MBO8471274.1"/>
    </source>
</evidence>
<dbReference type="PROSITE" id="PS50943">
    <property type="entry name" value="HTH_CROC1"/>
    <property type="match status" value="1"/>
</dbReference>
<dbReference type="CDD" id="cd00093">
    <property type="entry name" value="HTH_XRE"/>
    <property type="match status" value="1"/>
</dbReference>
<dbReference type="AlphaFoldDB" id="A0A9D9NFB8"/>
<protein>
    <submittedName>
        <fullName evidence="3">Helix-turn-helix transcriptional regulator</fullName>
    </submittedName>
</protein>
<dbReference type="Pfam" id="PF01381">
    <property type="entry name" value="HTH_3"/>
    <property type="match status" value="1"/>
</dbReference>
<dbReference type="SMART" id="SM00530">
    <property type="entry name" value="HTH_XRE"/>
    <property type="match status" value="1"/>
</dbReference>
<sequence length="163" mass="18425">MNRRLQQFLDAENITQAQFAARVRATPASISHLLAGRNKPSFEIIQNIMKAYPELNIEWFINGTGKMYKAAAPKEHDTGSGLLFSDEMQQEYESMPGPDSMPREIEATSSEAYKSVQMQERPSNIKSSETSDTPSPAVKVIEKQRKAVKIVIFYDDGTFQEFQ</sequence>
<dbReference type="Proteomes" id="UP000823603">
    <property type="component" value="Unassembled WGS sequence"/>
</dbReference>
<evidence type="ECO:0000256" key="1">
    <source>
        <dbReference type="SAM" id="MobiDB-lite"/>
    </source>
</evidence>
<dbReference type="InterPro" id="IPR010982">
    <property type="entry name" value="Lambda_DNA-bd_dom_sf"/>
</dbReference>
<gene>
    <name evidence="3" type="ORF">IAB82_05710</name>
</gene>
<evidence type="ECO:0000313" key="4">
    <source>
        <dbReference type="Proteomes" id="UP000823603"/>
    </source>
</evidence>
<feature type="region of interest" description="Disordered" evidence="1">
    <location>
        <begin position="114"/>
        <end position="137"/>
    </location>
</feature>
<feature type="domain" description="HTH cro/C1-type" evidence="2">
    <location>
        <begin position="5"/>
        <end position="60"/>
    </location>
</feature>
<dbReference type="Gene3D" id="1.10.260.40">
    <property type="entry name" value="lambda repressor-like DNA-binding domains"/>
    <property type="match status" value="1"/>
</dbReference>
<comment type="caution">
    <text evidence="3">The sequence shown here is derived from an EMBL/GenBank/DDBJ whole genome shotgun (WGS) entry which is preliminary data.</text>
</comment>
<dbReference type="InterPro" id="IPR001387">
    <property type="entry name" value="Cro/C1-type_HTH"/>
</dbReference>
<dbReference type="EMBL" id="JADIMB010000083">
    <property type="protein sequence ID" value="MBO8471274.1"/>
    <property type="molecule type" value="Genomic_DNA"/>
</dbReference>
<dbReference type="SUPFAM" id="SSF47413">
    <property type="entry name" value="lambda repressor-like DNA-binding domains"/>
    <property type="match status" value="1"/>
</dbReference>
<dbReference type="GO" id="GO:0003677">
    <property type="term" value="F:DNA binding"/>
    <property type="evidence" value="ECO:0007669"/>
    <property type="project" value="InterPro"/>
</dbReference>